<organism evidence="1 2">
    <name type="scientific">Albidiferax ferrireducens (strain ATCC BAA-621 / DSM 15236 / T118)</name>
    <name type="common">Rhodoferax ferrireducens</name>
    <dbReference type="NCBI Taxonomy" id="338969"/>
    <lineage>
        <taxon>Bacteria</taxon>
        <taxon>Pseudomonadati</taxon>
        <taxon>Pseudomonadota</taxon>
        <taxon>Betaproteobacteria</taxon>
        <taxon>Burkholderiales</taxon>
        <taxon>Comamonadaceae</taxon>
        <taxon>Rhodoferax</taxon>
    </lineage>
</organism>
<dbReference type="EMBL" id="CP000267">
    <property type="protein sequence ID" value="ABD71382.1"/>
    <property type="molecule type" value="Genomic_DNA"/>
</dbReference>
<sequence>MYRFQGGAPSIPYAQGSMLRLTQAPNLAIATLWADALQVEGIAASVQRQYLSSVAGELPPDQCLPEVWIQDAEQEPQARELLYHLQHVPQHRWQCRCGELVEGGFEQCWACGAWMPR</sequence>
<dbReference type="Gene3D" id="3.30.70.2350">
    <property type="match status" value="1"/>
</dbReference>
<dbReference type="AlphaFoldDB" id="Q21S71"/>
<name>Q21S71_ALBFT</name>
<reference evidence="2" key="1">
    <citation type="submission" date="2006-02" db="EMBL/GenBank/DDBJ databases">
        <title>Complete sequence of chromosome of Rhodoferax ferrireducens DSM 15236.</title>
        <authorList>
            <person name="Copeland A."/>
            <person name="Lucas S."/>
            <person name="Lapidus A."/>
            <person name="Barry K."/>
            <person name="Detter J.C."/>
            <person name="Glavina del Rio T."/>
            <person name="Hammon N."/>
            <person name="Israni S."/>
            <person name="Pitluck S."/>
            <person name="Brettin T."/>
            <person name="Bruce D."/>
            <person name="Han C."/>
            <person name="Tapia R."/>
            <person name="Gilna P."/>
            <person name="Kiss H."/>
            <person name="Schmutz J."/>
            <person name="Larimer F."/>
            <person name="Land M."/>
            <person name="Kyrpides N."/>
            <person name="Ivanova N."/>
            <person name="Richardson P."/>
        </authorList>
    </citation>
    <scope>NUCLEOTIDE SEQUENCE [LARGE SCALE GENOMIC DNA]</scope>
    <source>
        <strain evidence="2">ATCC BAA-621 / DSM 15236 / T118</strain>
    </source>
</reference>
<dbReference type="KEGG" id="rfr:Rfer_3682"/>
<evidence type="ECO:0008006" key="3">
    <source>
        <dbReference type="Google" id="ProtNLM"/>
    </source>
</evidence>
<dbReference type="HOGENOM" id="CLU_155686_0_0_4"/>
<dbReference type="eggNOG" id="ENOG5032Y5P">
    <property type="taxonomic scope" value="Bacteria"/>
</dbReference>
<protein>
    <recommendedName>
        <fullName evidence="3">DUF2007 domain-containing protein</fullName>
    </recommendedName>
</protein>
<accession>Q21S71</accession>
<dbReference type="Proteomes" id="UP000008332">
    <property type="component" value="Chromosome"/>
</dbReference>
<evidence type="ECO:0000313" key="2">
    <source>
        <dbReference type="Proteomes" id="UP000008332"/>
    </source>
</evidence>
<gene>
    <name evidence="1" type="ordered locus">Rfer_3682</name>
</gene>
<dbReference type="InterPro" id="IPR038236">
    <property type="entry name" value="GlpG_N_sf"/>
</dbReference>
<dbReference type="STRING" id="338969.Rfer_3682"/>
<evidence type="ECO:0000313" key="1">
    <source>
        <dbReference type="EMBL" id="ABD71382.1"/>
    </source>
</evidence>
<keyword evidence="2" id="KW-1185">Reference proteome</keyword>
<proteinExistence type="predicted"/>